<keyword evidence="2" id="KW-1185">Reference proteome</keyword>
<dbReference type="InterPro" id="IPR019546">
    <property type="entry name" value="TAT_signal_bac_arc"/>
</dbReference>
<proteinExistence type="predicted"/>
<dbReference type="SUPFAM" id="SSF53850">
    <property type="entry name" value="Periplasmic binding protein-like II"/>
    <property type="match status" value="1"/>
</dbReference>
<dbReference type="InterPro" id="IPR006311">
    <property type="entry name" value="TAT_signal"/>
</dbReference>
<dbReference type="EMBL" id="CP136512">
    <property type="protein sequence ID" value="WOD15506.1"/>
    <property type="molecule type" value="Genomic_DNA"/>
</dbReference>
<gene>
    <name evidence="1" type="ORF">RW095_19730</name>
</gene>
<dbReference type="Gene3D" id="3.40.190.10">
    <property type="entry name" value="Periplasmic binding protein-like II"/>
    <property type="match status" value="2"/>
</dbReference>
<protein>
    <submittedName>
        <fullName evidence="1">Substrate-binding domain-containing protein</fullName>
    </submittedName>
</protein>
<accession>A0ABZ0EE51</accession>
<dbReference type="RefSeq" id="WP_317017786.1">
    <property type="nucleotide sequence ID" value="NZ_CP136512.1"/>
</dbReference>
<organism evidence="1 2">
    <name type="scientific">Paraburkholderia kirstenboschensis</name>
    <dbReference type="NCBI Taxonomy" id="1245436"/>
    <lineage>
        <taxon>Bacteria</taxon>
        <taxon>Pseudomonadati</taxon>
        <taxon>Pseudomonadota</taxon>
        <taxon>Betaproteobacteria</taxon>
        <taxon>Burkholderiales</taxon>
        <taxon>Burkholderiaceae</taxon>
        <taxon>Paraburkholderia</taxon>
    </lineage>
</organism>
<reference evidence="1 2" key="1">
    <citation type="submission" date="2023-10" db="EMBL/GenBank/DDBJ databases">
        <title>Surface-active antibiotics is a multifunctional adaptation for post-fire microbes.</title>
        <authorList>
            <person name="Liu M.D."/>
            <person name="Du Y."/>
            <person name="Koupaei S.K."/>
            <person name="Kim N.R."/>
            <person name="Zhang W."/>
            <person name="Traxler M.F."/>
        </authorList>
    </citation>
    <scope>NUCLEOTIDE SEQUENCE [LARGE SCALE GENOMIC DNA]</scope>
    <source>
        <strain evidence="1 2">F3</strain>
    </source>
</reference>
<name>A0ABZ0EE51_9BURK</name>
<dbReference type="Proteomes" id="UP001302652">
    <property type="component" value="Chromosome 2"/>
</dbReference>
<evidence type="ECO:0000313" key="2">
    <source>
        <dbReference type="Proteomes" id="UP001302652"/>
    </source>
</evidence>
<dbReference type="PROSITE" id="PS51318">
    <property type="entry name" value="TAT"/>
    <property type="match status" value="1"/>
</dbReference>
<sequence>MKDRHSTTSQLDLTRRDMLKGLAATGALAITGTLGLSRVAAAADSQTVSAYGVTTAQLKDWSALQKSTGLKMQYVGSNNDVGVFMRDILASQMGNKADIFIFEGGTQNILGPQGAYLVIDEKNPNLKLWQRTPDVWKRSAVVVGKDGKQYGVPVIGNADSFGYFPDKLGVKADGTADLSWKTVFEDDRTRGRVGYDNTWNYSIGVAALYLKSTGKAKIGDPADLTPAEAKTVVDFLVARKKAGQFRTLVSSFEQQIQLLSNHEVDVLNCWEPAVREANLKLGDGKTRYAYTLEGYYKWGHGAYIAAQAKGRGNLDTVYKMLNYFLDGEYRALQARDRGYAGPNMDLAVEYATAHSWSADQIQNLKATQQKVDRKFAKPFVSTTTPSHSDGIEEEWQRFLNA</sequence>
<dbReference type="NCBIfam" id="TIGR01409">
    <property type="entry name" value="TAT_signal_seq"/>
    <property type="match status" value="1"/>
</dbReference>
<evidence type="ECO:0000313" key="1">
    <source>
        <dbReference type="EMBL" id="WOD15506.1"/>
    </source>
</evidence>